<evidence type="ECO:0000256" key="1">
    <source>
        <dbReference type="ARBA" id="ARBA00009437"/>
    </source>
</evidence>
<dbReference type="SUPFAM" id="SSF46785">
    <property type="entry name" value="Winged helix' DNA-binding domain"/>
    <property type="match status" value="1"/>
</dbReference>
<dbReference type="GO" id="GO:0003700">
    <property type="term" value="F:DNA-binding transcription factor activity"/>
    <property type="evidence" value="ECO:0007669"/>
    <property type="project" value="InterPro"/>
</dbReference>
<dbReference type="PROSITE" id="PS50931">
    <property type="entry name" value="HTH_LYSR"/>
    <property type="match status" value="1"/>
</dbReference>
<dbReference type="Pfam" id="PF03466">
    <property type="entry name" value="LysR_substrate"/>
    <property type="match status" value="1"/>
</dbReference>
<comment type="similarity">
    <text evidence="1">Belongs to the LysR transcriptional regulatory family.</text>
</comment>
<dbReference type="GO" id="GO:0010628">
    <property type="term" value="P:positive regulation of gene expression"/>
    <property type="evidence" value="ECO:0007669"/>
    <property type="project" value="TreeGrafter"/>
</dbReference>
<dbReference type="GO" id="GO:0043565">
    <property type="term" value="F:sequence-specific DNA binding"/>
    <property type="evidence" value="ECO:0007669"/>
    <property type="project" value="TreeGrafter"/>
</dbReference>
<evidence type="ECO:0000256" key="4">
    <source>
        <dbReference type="ARBA" id="ARBA00023163"/>
    </source>
</evidence>
<keyword evidence="3" id="KW-0238">DNA-binding</keyword>
<keyword evidence="2" id="KW-0805">Transcription regulation</keyword>
<dbReference type="InterPro" id="IPR000847">
    <property type="entry name" value="LysR_HTH_N"/>
</dbReference>
<dbReference type="STRING" id="1903952.BIT28_11255"/>
<evidence type="ECO:0000313" key="6">
    <source>
        <dbReference type="EMBL" id="OLQ70100.1"/>
    </source>
</evidence>
<accession>A0A1Q9G700</accession>
<dbReference type="InterPro" id="IPR036388">
    <property type="entry name" value="WH-like_DNA-bd_sf"/>
</dbReference>
<dbReference type="RefSeq" id="WP_075768100.1">
    <property type="nucleotide sequence ID" value="NZ_MJIL01000099.1"/>
</dbReference>
<name>A0A1Q9G700_9GAMM</name>
<organism evidence="6 7">
    <name type="scientific">Photobacterium proteolyticum</name>
    <dbReference type="NCBI Taxonomy" id="1903952"/>
    <lineage>
        <taxon>Bacteria</taxon>
        <taxon>Pseudomonadati</taxon>
        <taxon>Pseudomonadota</taxon>
        <taxon>Gammaproteobacteria</taxon>
        <taxon>Vibrionales</taxon>
        <taxon>Vibrionaceae</taxon>
        <taxon>Photobacterium</taxon>
    </lineage>
</organism>
<evidence type="ECO:0000259" key="5">
    <source>
        <dbReference type="PROSITE" id="PS50931"/>
    </source>
</evidence>
<protein>
    <submittedName>
        <fullName evidence="6">LysR family transcriptional regulator</fullName>
    </submittedName>
</protein>
<dbReference type="AlphaFoldDB" id="A0A1Q9G700"/>
<dbReference type="PANTHER" id="PTHR30427">
    <property type="entry name" value="TRANSCRIPTIONAL ACTIVATOR PROTEIN LYSR"/>
    <property type="match status" value="1"/>
</dbReference>
<evidence type="ECO:0000313" key="7">
    <source>
        <dbReference type="Proteomes" id="UP000186905"/>
    </source>
</evidence>
<keyword evidence="7" id="KW-1185">Reference proteome</keyword>
<dbReference type="Pfam" id="PF00126">
    <property type="entry name" value="HTH_1"/>
    <property type="match status" value="1"/>
</dbReference>
<dbReference type="PANTHER" id="PTHR30427:SF1">
    <property type="entry name" value="TRANSCRIPTIONAL ACTIVATOR PROTEIN LYSR"/>
    <property type="match status" value="1"/>
</dbReference>
<dbReference type="InterPro" id="IPR005119">
    <property type="entry name" value="LysR_subst-bd"/>
</dbReference>
<dbReference type="Gene3D" id="3.40.190.290">
    <property type="match status" value="1"/>
</dbReference>
<proteinExistence type="inferred from homology"/>
<keyword evidence="4" id="KW-0804">Transcription</keyword>
<evidence type="ECO:0000256" key="3">
    <source>
        <dbReference type="ARBA" id="ARBA00023125"/>
    </source>
</evidence>
<reference evidence="6 7" key="1">
    <citation type="submission" date="2016-09" db="EMBL/GenBank/DDBJ databases">
        <title>Photobacterium proteolyticum sp. nov. a protease producing bacterium isolated from ocean sediments of Laizhou Bay.</title>
        <authorList>
            <person name="Li Y."/>
        </authorList>
    </citation>
    <scope>NUCLEOTIDE SEQUENCE [LARGE SCALE GENOMIC DNA]</scope>
    <source>
        <strain evidence="6 7">13-12</strain>
    </source>
</reference>
<feature type="domain" description="HTH lysR-type" evidence="5">
    <location>
        <begin position="1"/>
        <end position="58"/>
    </location>
</feature>
<dbReference type="EMBL" id="MJIL01000099">
    <property type="protein sequence ID" value="OLQ70100.1"/>
    <property type="molecule type" value="Genomic_DNA"/>
</dbReference>
<dbReference type="InterPro" id="IPR036390">
    <property type="entry name" value="WH_DNA-bd_sf"/>
</dbReference>
<comment type="caution">
    <text evidence="6">The sequence shown here is derived from an EMBL/GenBank/DDBJ whole genome shotgun (WGS) entry which is preliminary data.</text>
</comment>
<evidence type="ECO:0000256" key="2">
    <source>
        <dbReference type="ARBA" id="ARBA00023015"/>
    </source>
</evidence>
<dbReference type="OrthoDB" id="6624490at2"/>
<sequence length="293" mass="32439">MNLRQIEVFYAVMKSGTVSGAARLLHVSQPNVTRILSHTEQQLGFSLFQRIKGRLIPTDEARKLLPEAEKIYQQLGSFHSLTNKIRKGSQHLRVGAPPILATSLLAPVVAELCKGSDTSVELSTDNRAALCTGLIQNQLDLVICFGNEVPPAISGQELFTEEMVLLYPQRNQNIPLVEDDNSRVDWSRLVTTSHKIIGLDPRDPLGGLLNQSIQHYEPDYHHQITVRSYSAAAQLVEYGAGLAVVDPWTASVFANQLQQKRLEPALRFSVSLLYADHSPISVTGEKFISMLSC</sequence>
<dbReference type="GO" id="GO:0009089">
    <property type="term" value="P:lysine biosynthetic process via diaminopimelate"/>
    <property type="evidence" value="ECO:0007669"/>
    <property type="project" value="TreeGrafter"/>
</dbReference>
<dbReference type="Gene3D" id="1.10.10.10">
    <property type="entry name" value="Winged helix-like DNA-binding domain superfamily/Winged helix DNA-binding domain"/>
    <property type="match status" value="1"/>
</dbReference>
<gene>
    <name evidence="6" type="ORF">BIT28_11255</name>
</gene>
<dbReference type="SUPFAM" id="SSF53850">
    <property type="entry name" value="Periplasmic binding protein-like II"/>
    <property type="match status" value="1"/>
</dbReference>
<dbReference type="Proteomes" id="UP000186905">
    <property type="component" value="Unassembled WGS sequence"/>
</dbReference>